<evidence type="ECO:0000313" key="4">
    <source>
        <dbReference type="EMBL" id="ESR24756.1"/>
    </source>
</evidence>
<dbReference type="Gene3D" id="3.20.20.450">
    <property type="entry name" value="EAL domain"/>
    <property type="match status" value="1"/>
</dbReference>
<evidence type="ECO:0000259" key="3">
    <source>
        <dbReference type="PROSITE" id="PS50887"/>
    </source>
</evidence>
<comment type="caution">
    <text evidence="4">The sequence shown here is derived from an EMBL/GenBank/DDBJ whole genome shotgun (WGS) entry which is preliminary data.</text>
</comment>
<keyword evidence="5" id="KW-1185">Reference proteome</keyword>
<dbReference type="AlphaFoldDB" id="V4RF30"/>
<dbReference type="InterPro" id="IPR029787">
    <property type="entry name" value="Nucleotide_cyclase"/>
</dbReference>
<dbReference type="InterPro" id="IPR000160">
    <property type="entry name" value="GGDEF_dom"/>
</dbReference>
<dbReference type="CDD" id="cd01949">
    <property type="entry name" value="GGDEF"/>
    <property type="match status" value="1"/>
</dbReference>
<dbReference type="eggNOG" id="COG5001">
    <property type="taxonomic scope" value="Bacteria"/>
</dbReference>
<feature type="domain" description="EAL" evidence="2">
    <location>
        <begin position="397"/>
        <end position="646"/>
    </location>
</feature>
<gene>
    <name evidence="4" type="ORF">N177_2079</name>
</gene>
<dbReference type="Pfam" id="PF00563">
    <property type="entry name" value="EAL"/>
    <property type="match status" value="1"/>
</dbReference>
<feature type="transmembrane region" description="Helical" evidence="1">
    <location>
        <begin position="97"/>
        <end position="119"/>
    </location>
</feature>
<dbReference type="PANTHER" id="PTHR33121:SF71">
    <property type="entry name" value="OXYGEN SENSOR PROTEIN DOSP"/>
    <property type="match status" value="1"/>
</dbReference>
<dbReference type="SUPFAM" id="SSF55073">
    <property type="entry name" value="Nucleotide cyclase"/>
    <property type="match status" value="1"/>
</dbReference>
<dbReference type="RefSeq" id="WP_023432209.1">
    <property type="nucleotide sequence ID" value="NZ_AWXZ01000029.1"/>
</dbReference>
<name>V4RF30_9HYPH</name>
<dbReference type="SMART" id="SM00052">
    <property type="entry name" value="EAL"/>
    <property type="match status" value="1"/>
</dbReference>
<sequence length="658" mass="71021">MQSHQGIWSLLGLPIGDPELAQAQLAAFSRQVPLLYFVLVVNTLAVAYTHHGLAPAFLTVVLPAIWCVICTIRVAFWYSLRHRAVDHATAVRNLQTAIVLVLVFSSACALWSAALFAYGTTATRSHIVLGVALTVIGCCVCLVHLKSASILMTGLVFSPFLLMLALSGDAVFPAMAANIALVSIGTSLVMVTHQNDFRDLIASRKAIVEKSLETLRLSDENARLASVDPLTELPNRRRFFAELSHAIDETPRPSGGLAVGLLDLDGFRSINSALGHAAGDVVLKDVARRLSAVCEGRAFPARLGGDEFAFLVRRPGDDETLRAFGREVAEALRGSARTTVTASGLSASIGLARVPEAGATPHELFERADYAMSFAKRQSRGSIVVFSEEHEEEIRTTSMTEQALRDADLDTELRLMFQPIVSPRGSIVAFEALARWSSPSLGEVLPSVFIPVAERSTLINRLTLAVLRKGLAAAATWPEDIGLSINLSARDIVLADAVDQICGIIARSGVAPARIGIEITETAAMQEFAIALEHLWRFRELGLSISLDDFGTGHSSLGYVHRLPLDRIKVDRSFVSSIETDNSGLSIVRTVIELSRNLGLDCVIEGIETQAQRDIVTGLGDVLMQGYLFGRPMSEEEVAALLSRHASRRRAACPSTSS</sequence>
<dbReference type="SUPFAM" id="SSF141868">
    <property type="entry name" value="EAL domain-like"/>
    <property type="match status" value="1"/>
</dbReference>
<feature type="transmembrane region" description="Helical" evidence="1">
    <location>
        <begin position="32"/>
        <end position="50"/>
    </location>
</feature>
<dbReference type="PROSITE" id="PS50887">
    <property type="entry name" value="GGDEF"/>
    <property type="match status" value="1"/>
</dbReference>
<feature type="transmembrane region" description="Helical" evidence="1">
    <location>
        <begin position="56"/>
        <end position="76"/>
    </location>
</feature>
<reference evidence="4 5" key="1">
    <citation type="journal article" date="2014" name="Genome Announc.">
        <title>Draft Genome Sequence of Lutibaculum baratangense Strain AMV1T, Isolated from a Mud Volcano in Andamans, India.</title>
        <authorList>
            <person name="Singh A."/>
            <person name="Sreenivas A."/>
            <person name="Sathyanarayana Reddy G."/>
            <person name="Pinnaka A.K."/>
            <person name="Shivaji S."/>
        </authorList>
    </citation>
    <scope>NUCLEOTIDE SEQUENCE [LARGE SCALE GENOMIC DNA]</scope>
    <source>
        <strain evidence="4 5">AMV1</strain>
    </source>
</reference>
<keyword evidence="1" id="KW-0472">Membrane</keyword>
<dbReference type="SMART" id="SM00267">
    <property type="entry name" value="GGDEF"/>
    <property type="match status" value="1"/>
</dbReference>
<dbReference type="CDD" id="cd01948">
    <property type="entry name" value="EAL"/>
    <property type="match status" value="1"/>
</dbReference>
<protein>
    <submittedName>
        <fullName evidence="4">Diguanylate cyclase/phosphodiesterase (GGDEF &amp; EAL domains) with PAS/PAC sensor(S)</fullName>
    </submittedName>
</protein>
<dbReference type="PATRIC" id="fig|631454.5.peg.2048"/>
<evidence type="ECO:0000313" key="5">
    <source>
        <dbReference type="Proteomes" id="UP000017819"/>
    </source>
</evidence>
<organism evidence="4 5">
    <name type="scientific">Lutibaculum baratangense AMV1</name>
    <dbReference type="NCBI Taxonomy" id="631454"/>
    <lineage>
        <taxon>Bacteria</taxon>
        <taxon>Pseudomonadati</taxon>
        <taxon>Pseudomonadota</taxon>
        <taxon>Alphaproteobacteria</taxon>
        <taxon>Hyphomicrobiales</taxon>
        <taxon>Tepidamorphaceae</taxon>
        <taxon>Lutibaculum</taxon>
    </lineage>
</organism>
<dbReference type="PROSITE" id="PS50883">
    <property type="entry name" value="EAL"/>
    <property type="match status" value="1"/>
</dbReference>
<accession>V4RF30</accession>
<feature type="domain" description="GGDEF" evidence="3">
    <location>
        <begin position="255"/>
        <end position="388"/>
    </location>
</feature>
<keyword evidence="1" id="KW-1133">Transmembrane helix</keyword>
<dbReference type="PANTHER" id="PTHR33121">
    <property type="entry name" value="CYCLIC DI-GMP PHOSPHODIESTERASE PDEF"/>
    <property type="match status" value="1"/>
</dbReference>
<dbReference type="InterPro" id="IPR050706">
    <property type="entry name" value="Cyclic-di-GMP_PDE-like"/>
</dbReference>
<evidence type="ECO:0000256" key="1">
    <source>
        <dbReference type="SAM" id="Phobius"/>
    </source>
</evidence>
<dbReference type="EMBL" id="AWXZ01000029">
    <property type="protein sequence ID" value="ESR24756.1"/>
    <property type="molecule type" value="Genomic_DNA"/>
</dbReference>
<dbReference type="STRING" id="631454.N177_2079"/>
<dbReference type="InterPro" id="IPR043128">
    <property type="entry name" value="Rev_trsase/Diguanyl_cyclase"/>
</dbReference>
<dbReference type="GO" id="GO:0071111">
    <property type="term" value="F:cyclic-guanylate-specific phosphodiesterase activity"/>
    <property type="evidence" value="ECO:0007669"/>
    <property type="project" value="InterPro"/>
</dbReference>
<evidence type="ECO:0000259" key="2">
    <source>
        <dbReference type="PROSITE" id="PS50883"/>
    </source>
</evidence>
<feature type="transmembrane region" description="Helical" evidence="1">
    <location>
        <begin position="125"/>
        <end position="143"/>
    </location>
</feature>
<keyword evidence="1" id="KW-0812">Transmembrane</keyword>
<feature type="transmembrane region" description="Helical" evidence="1">
    <location>
        <begin position="150"/>
        <end position="166"/>
    </location>
</feature>
<dbReference type="InterPro" id="IPR035919">
    <property type="entry name" value="EAL_sf"/>
</dbReference>
<dbReference type="Proteomes" id="UP000017819">
    <property type="component" value="Unassembled WGS sequence"/>
</dbReference>
<proteinExistence type="predicted"/>
<dbReference type="Gene3D" id="3.30.70.270">
    <property type="match status" value="1"/>
</dbReference>
<dbReference type="InterPro" id="IPR001633">
    <property type="entry name" value="EAL_dom"/>
</dbReference>
<dbReference type="OrthoDB" id="9814202at2"/>
<dbReference type="Pfam" id="PF00990">
    <property type="entry name" value="GGDEF"/>
    <property type="match status" value="1"/>
</dbReference>
<dbReference type="NCBIfam" id="TIGR00254">
    <property type="entry name" value="GGDEF"/>
    <property type="match status" value="1"/>
</dbReference>